<dbReference type="InterPro" id="IPR029057">
    <property type="entry name" value="PRTase-like"/>
</dbReference>
<dbReference type="FunFam" id="3.40.50.2020:FF:000021">
    <property type="entry name" value="Adenine phosphoribosyltransferase"/>
    <property type="match status" value="1"/>
</dbReference>
<dbReference type="AlphaFoldDB" id="A0A507ZPG9"/>
<dbReference type="CDD" id="cd06223">
    <property type="entry name" value="PRTases_typeI"/>
    <property type="match status" value="1"/>
</dbReference>
<dbReference type="NCBIfam" id="NF002634">
    <property type="entry name" value="PRK02304.1-3"/>
    <property type="match status" value="1"/>
</dbReference>
<evidence type="ECO:0000256" key="11">
    <source>
        <dbReference type="HAMAP-Rule" id="MF_00004"/>
    </source>
</evidence>
<dbReference type="EMBL" id="VIAR01000006">
    <property type="protein sequence ID" value="TQD38907.1"/>
    <property type="molecule type" value="Genomic_DNA"/>
</dbReference>
<dbReference type="Proteomes" id="UP000317169">
    <property type="component" value="Unassembled WGS sequence"/>
</dbReference>
<evidence type="ECO:0000256" key="1">
    <source>
        <dbReference type="ARBA" id="ARBA00000868"/>
    </source>
</evidence>
<comment type="subcellular location">
    <subcellularLocation>
        <location evidence="3 11">Cytoplasm</location>
    </subcellularLocation>
</comment>
<comment type="function">
    <text evidence="2 11">Catalyzes a salvage reaction resulting in the formation of AMP, that is energically less costly than de novo synthesis.</text>
</comment>
<dbReference type="NCBIfam" id="NF002636">
    <property type="entry name" value="PRK02304.1-5"/>
    <property type="match status" value="1"/>
</dbReference>
<dbReference type="GO" id="GO:0002055">
    <property type="term" value="F:adenine binding"/>
    <property type="evidence" value="ECO:0007669"/>
    <property type="project" value="TreeGrafter"/>
</dbReference>
<dbReference type="PANTHER" id="PTHR32315:SF3">
    <property type="entry name" value="ADENINE PHOSPHORIBOSYLTRANSFERASE"/>
    <property type="match status" value="1"/>
</dbReference>
<dbReference type="GO" id="GO:0006166">
    <property type="term" value="P:purine ribonucleoside salvage"/>
    <property type="evidence" value="ECO:0007669"/>
    <property type="project" value="UniProtKB-UniRule"/>
</dbReference>
<comment type="subunit">
    <text evidence="11">Homodimer.</text>
</comment>
<keyword evidence="7 11" id="KW-0963">Cytoplasm</keyword>
<evidence type="ECO:0000256" key="2">
    <source>
        <dbReference type="ARBA" id="ARBA00003968"/>
    </source>
</evidence>
<dbReference type="PANTHER" id="PTHR32315">
    <property type="entry name" value="ADENINE PHOSPHORIBOSYLTRANSFERASE"/>
    <property type="match status" value="1"/>
</dbReference>
<evidence type="ECO:0000256" key="9">
    <source>
        <dbReference type="ARBA" id="ARBA00022679"/>
    </source>
</evidence>
<reference evidence="13 14" key="1">
    <citation type="submission" date="2019-06" db="EMBL/GenBank/DDBJ databases">
        <title>Flavibacter putida gen. nov., sp. nov., a novel marine bacterium of the family Flavobacteriaceae isolated from coastal seawater.</title>
        <authorList>
            <person name="Feng X."/>
        </authorList>
    </citation>
    <scope>NUCLEOTIDE SEQUENCE [LARGE SCALE GENOMIC DNA]</scope>
    <source>
        <strain evidence="13 14">PLHSN227</strain>
    </source>
</reference>
<dbReference type="GO" id="GO:0044209">
    <property type="term" value="P:AMP salvage"/>
    <property type="evidence" value="ECO:0007669"/>
    <property type="project" value="UniProtKB-UniRule"/>
</dbReference>
<dbReference type="Gene3D" id="3.40.50.2020">
    <property type="match status" value="1"/>
</dbReference>
<evidence type="ECO:0000256" key="10">
    <source>
        <dbReference type="ARBA" id="ARBA00022726"/>
    </source>
</evidence>
<keyword evidence="10 11" id="KW-0660">Purine salvage</keyword>
<comment type="pathway">
    <text evidence="4 11">Purine metabolism; AMP biosynthesis via salvage pathway; AMP from adenine: step 1/1.</text>
</comment>
<keyword evidence="14" id="KW-1185">Reference proteome</keyword>
<sequence>MLDLEKYIRVVPDFPKKGISYKDISPLLMHPEAVEFCVDEFVKNLPTMQIDKVVGVESRGFFFAMLLAQKLKAGFVPVRKKGKLPYKVLQEAYDLEYGNDWLEIHQDAILPNENVLVHDDVLATGGTARAACNLVKRLEGEIVQCNFLLEIKALNGIEQIKQYPTQVLLSY</sequence>
<dbReference type="GO" id="GO:0005737">
    <property type="term" value="C:cytoplasm"/>
    <property type="evidence" value="ECO:0007669"/>
    <property type="project" value="UniProtKB-SubCell"/>
</dbReference>
<dbReference type="InterPro" id="IPR005764">
    <property type="entry name" value="Ade_phspho_trans"/>
</dbReference>
<evidence type="ECO:0000313" key="14">
    <source>
        <dbReference type="Proteomes" id="UP000317169"/>
    </source>
</evidence>
<organism evidence="13 14">
    <name type="scientific">Haloflavibacter putidus</name>
    <dbReference type="NCBI Taxonomy" id="2576776"/>
    <lineage>
        <taxon>Bacteria</taxon>
        <taxon>Pseudomonadati</taxon>
        <taxon>Bacteroidota</taxon>
        <taxon>Flavobacteriia</taxon>
        <taxon>Flavobacteriales</taxon>
        <taxon>Flavobacteriaceae</taxon>
        <taxon>Haloflavibacter</taxon>
    </lineage>
</organism>
<dbReference type="Pfam" id="PF00156">
    <property type="entry name" value="Pribosyltran"/>
    <property type="match status" value="1"/>
</dbReference>
<comment type="similarity">
    <text evidence="5 11">Belongs to the purine/pyrimidine phosphoribosyltransferase family.</text>
</comment>
<comment type="catalytic activity">
    <reaction evidence="1 11">
        <text>AMP + diphosphate = 5-phospho-alpha-D-ribose 1-diphosphate + adenine</text>
        <dbReference type="Rhea" id="RHEA:16609"/>
        <dbReference type="ChEBI" id="CHEBI:16708"/>
        <dbReference type="ChEBI" id="CHEBI:33019"/>
        <dbReference type="ChEBI" id="CHEBI:58017"/>
        <dbReference type="ChEBI" id="CHEBI:456215"/>
        <dbReference type="EC" id="2.4.2.7"/>
    </reaction>
</comment>
<evidence type="ECO:0000256" key="3">
    <source>
        <dbReference type="ARBA" id="ARBA00004496"/>
    </source>
</evidence>
<dbReference type="InterPro" id="IPR000836">
    <property type="entry name" value="PRTase_dom"/>
</dbReference>
<evidence type="ECO:0000256" key="5">
    <source>
        <dbReference type="ARBA" id="ARBA00008391"/>
    </source>
</evidence>
<comment type="caution">
    <text evidence="13">The sequence shown here is derived from an EMBL/GenBank/DDBJ whole genome shotgun (WGS) entry which is preliminary data.</text>
</comment>
<keyword evidence="8 11" id="KW-0328">Glycosyltransferase</keyword>
<dbReference type="NCBIfam" id="TIGR01090">
    <property type="entry name" value="apt"/>
    <property type="match status" value="1"/>
</dbReference>
<dbReference type="UniPathway" id="UPA00588">
    <property type="reaction ID" value="UER00646"/>
</dbReference>
<dbReference type="GO" id="GO:0003999">
    <property type="term" value="F:adenine phosphoribosyltransferase activity"/>
    <property type="evidence" value="ECO:0007669"/>
    <property type="project" value="UniProtKB-UniRule"/>
</dbReference>
<feature type="domain" description="Phosphoribosyltransferase" evidence="12">
    <location>
        <begin position="49"/>
        <end position="149"/>
    </location>
</feature>
<evidence type="ECO:0000313" key="13">
    <source>
        <dbReference type="EMBL" id="TQD38907.1"/>
    </source>
</evidence>
<name>A0A507ZPG9_9FLAO</name>
<evidence type="ECO:0000256" key="7">
    <source>
        <dbReference type="ARBA" id="ARBA00022490"/>
    </source>
</evidence>
<evidence type="ECO:0000259" key="12">
    <source>
        <dbReference type="Pfam" id="PF00156"/>
    </source>
</evidence>
<dbReference type="RefSeq" id="WP_141421765.1">
    <property type="nucleotide sequence ID" value="NZ_VIAR01000006.1"/>
</dbReference>
<evidence type="ECO:0000256" key="4">
    <source>
        <dbReference type="ARBA" id="ARBA00004659"/>
    </source>
</evidence>
<dbReference type="HAMAP" id="MF_00004">
    <property type="entry name" value="Aden_phosphoribosyltr"/>
    <property type="match status" value="1"/>
</dbReference>
<dbReference type="OrthoDB" id="9803963at2"/>
<dbReference type="SUPFAM" id="SSF53271">
    <property type="entry name" value="PRTase-like"/>
    <property type="match status" value="1"/>
</dbReference>
<keyword evidence="9 11" id="KW-0808">Transferase</keyword>
<dbReference type="GO" id="GO:0006168">
    <property type="term" value="P:adenine salvage"/>
    <property type="evidence" value="ECO:0007669"/>
    <property type="project" value="InterPro"/>
</dbReference>
<protein>
    <recommendedName>
        <fullName evidence="6 11">Adenine phosphoribosyltransferase</fullName>
        <shortName evidence="11">APRT</shortName>
        <ecNumber evidence="6 11">2.4.2.7</ecNumber>
    </recommendedName>
</protein>
<accession>A0A507ZPG9</accession>
<dbReference type="EC" id="2.4.2.7" evidence="6 11"/>
<proteinExistence type="inferred from homology"/>
<evidence type="ECO:0000256" key="8">
    <source>
        <dbReference type="ARBA" id="ARBA00022676"/>
    </source>
</evidence>
<dbReference type="InterPro" id="IPR050054">
    <property type="entry name" value="UPRTase/APRTase"/>
</dbReference>
<evidence type="ECO:0000256" key="6">
    <source>
        <dbReference type="ARBA" id="ARBA00011893"/>
    </source>
</evidence>
<dbReference type="GO" id="GO:0016208">
    <property type="term" value="F:AMP binding"/>
    <property type="evidence" value="ECO:0007669"/>
    <property type="project" value="TreeGrafter"/>
</dbReference>
<gene>
    <name evidence="11" type="primary">apt</name>
    <name evidence="13" type="ORF">FKR84_07975</name>
</gene>